<protein>
    <submittedName>
        <fullName evidence="2">Uncharacterized protein</fullName>
    </submittedName>
</protein>
<feature type="transmembrane region" description="Helical" evidence="1">
    <location>
        <begin position="82"/>
        <end position="102"/>
    </location>
</feature>
<name>A0ABT0A6J6_9GAMM</name>
<sequence length="153" mass="15962">MKTGPRAPGARFDEHEWQLQERALREQRSGVACADDPLLAQYRQVARALQQPTAAPPPDFAHAVAVSLATTPGSPDGRLELLLLRALSGLLGLSAIAAAALYGGQWLPAFAALLPATASGTAFNWALALGACLGLSWAFGRLQPGLRGRPGTA</sequence>
<evidence type="ECO:0000313" key="3">
    <source>
        <dbReference type="Proteomes" id="UP001165423"/>
    </source>
</evidence>
<keyword evidence="1" id="KW-1133">Transmembrane helix</keyword>
<reference evidence="2 3" key="1">
    <citation type="submission" date="2022-03" db="EMBL/GenBank/DDBJ databases">
        <title>Luteimonas soily sp. nov., a novel bacterium isolated from the soil.</title>
        <authorList>
            <person name="Zhang X."/>
        </authorList>
    </citation>
    <scope>NUCLEOTIDE SEQUENCE [LARGE SCALE GENOMIC DNA]</scope>
    <source>
        <strain evidence="2 3">50</strain>
    </source>
</reference>
<proteinExistence type="predicted"/>
<keyword evidence="3" id="KW-1185">Reference proteome</keyword>
<evidence type="ECO:0000256" key="1">
    <source>
        <dbReference type="SAM" id="Phobius"/>
    </source>
</evidence>
<gene>
    <name evidence="2" type="ORF">MQC88_11660</name>
</gene>
<keyword evidence="1" id="KW-0472">Membrane</keyword>
<dbReference type="RefSeq" id="WP_243322245.1">
    <property type="nucleotide sequence ID" value="NZ_JALGCL010000004.1"/>
</dbReference>
<comment type="caution">
    <text evidence="2">The sequence shown here is derived from an EMBL/GenBank/DDBJ whole genome shotgun (WGS) entry which is preliminary data.</text>
</comment>
<evidence type="ECO:0000313" key="2">
    <source>
        <dbReference type="EMBL" id="MCJ0826599.1"/>
    </source>
</evidence>
<dbReference type="Proteomes" id="UP001165423">
    <property type="component" value="Unassembled WGS sequence"/>
</dbReference>
<organism evidence="2 3">
    <name type="scientific">Cognatiluteimonas sedimenti</name>
    <dbReference type="NCBI Taxonomy" id="2927791"/>
    <lineage>
        <taxon>Bacteria</taxon>
        <taxon>Pseudomonadati</taxon>
        <taxon>Pseudomonadota</taxon>
        <taxon>Gammaproteobacteria</taxon>
        <taxon>Lysobacterales</taxon>
        <taxon>Lysobacteraceae</taxon>
        <taxon>Cognatiluteimonas</taxon>
    </lineage>
</organism>
<feature type="transmembrane region" description="Helical" evidence="1">
    <location>
        <begin position="122"/>
        <end position="140"/>
    </location>
</feature>
<keyword evidence="1" id="KW-0812">Transmembrane</keyword>
<accession>A0ABT0A6J6</accession>
<dbReference type="EMBL" id="JALGCL010000004">
    <property type="protein sequence ID" value="MCJ0826599.1"/>
    <property type="molecule type" value="Genomic_DNA"/>
</dbReference>